<feature type="domain" description="Thioredoxin" evidence="6">
    <location>
        <begin position="246"/>
        <end position="384"/>
    </location>
</feature>
<evidence type="ECO:0000259" key="6">
    <source>
        <dbReference type="PROSITE" id="PS51352"/>
    </source>
</evidence>
<comment type="caution">
    <text evidence="7">The sequence shown here is derived from an EMBL/GenBank/DDBJ whole genome shotgun (WGS) entry which is preliminary data.</text>
</comment>
<dbReference type="OrthoDB" id="6399635at2"/>
<feature type="coiled-coil region" evidence="5">
    <location>
        <begin position="116"/>
        <end position="143"/>
    </location>
</feature>
<proteinExistence type="predicted"/>
<dbReference type="AlphaFoldDB" id="A0A425Y2X9"/>
<protein>
    <submittedName>
        <fullName evidence="7">AhpC/TSA family protein</fullName>
    </submittedName>
</protein>
<dbReference type="PROSITE" id="PS51257">
    <property type="entry name" value="PROKAR_LIPOPROTEIN"/>
    <property type="match status" value="1"/>
</dbReference>
<dbReference type="Pfam" id="PF00578">
    <property type="entry name" value="AhpC-TSA"/>
    <property type="match status" value="1"/>
</dbReference>
<keyword evidence="2" id="KW-0201">Cytochrome c-type biogenesis</keyword>
<dbReference type="Gene3D" id="3.40.30.10">
    <property type="entry name" value="Glutaredoxin"/>
    <property type="match status" value="1"/>
</dbReference>
<name>A0A425Y2X9_9BACT</name>
<dbReference type="SUPFAM" id="SSF52833">
    <property type="entry name" value="Thioredoxin-like"/>
    <property type="match status" value="1"/>
</dbReference>
<dbReference type="Pfam" id="PF14289">
    <property type="entry name" value="DUF4369"/>
    <property type="match status" value="1"/>
</dbReference>
<dbReference type="Proteomes" id="UP000285794">
    <property type="component" value="Unassembled WGS sequence"/>
</dbReference>
<dbReference type="InterPro" id="IPR013766">
    <property type="entry name" value="Thioredoxin_domain"/>
</dbReference>
<evidence type="ECO:0000256" key="2">
    <source>
        <dbReference type="ARBA" id="ARBA00022748"/>
    </source>
</evidence>
<keyword evidence="5" id="KW-0175">Coiled coil</keyword>
<dbReference type="InterPro" id="IPR025380">
    <property type="entry name" value="DUF4369"/>
</dbReference>
<evidence type="ECO:0000256" key="4">
    <source>
        <dbReference type="ARBA" id="ARBA00023284"/>
    </source>
</evidence>
<evidence type="ECO:0000313" key="7">
    <source>
        <dbReference type="EMBL" id="RRG22543.1"/>
    </source>
</evidence>
<organism evidence="7 8">
    <name type="scientific">Ancylomarina euxinus</name>
    <dbReference type="NCBI Taxonomy" id="2283627"/>
    <lineage>
        <taxon>Bacteria</taxon>
        <taxon>Pseudomonadati</taxon>
        <taxon>Bacteroidota</taxon>
        <taxon>Bacteroidia</taxon>
        <taxon>Marinilabiliales</taxon>
        <taxon>Marinifilaceae</taxon>
        <taxon>Ancylomarina</taxon>
    </lineage>
</organism>
<keyword evidence="4" id="KW-0676">Redox-active center</keyword>
<dbReference type="GO" id="GO:0030313">
    <property type="term" value="C:cell envelope"/>
    <property type="evidence" value="ECO:0007669"/>
    <property type="project" value="UniProtKB-SubCell"/>
</dbReference>
<gene>
    <name evidence="7" type="ORF">DWB61_06945</name>
</gene>
<reference evidence="7 8" key="1">
    <citation type="submission" date="2018-07" db="EMBL/GenBank/DDBJ databases">
        <title>Draft genome sequence of Ancylomarina sp. M1P.</title>
        <authorList>
            <person name="Yadav S."/>
            <person name="Villanueva L."/>
            <person name="Damste J.S.S."/>
        </authorList>
    </citation>
    <scope>NUCLEOTIDE SEQUENCE [LARGE SCALE GENOMIC DNA]</scope>
    <source>
        <strain evidence="7 8">M1P</strain>
    </source>
</reference>
<evidence type="ECO:0000256" key="1">
    <source>
        <dbReference type="ARBA" id="ARBA00004196"/>
    </source>
</evidence>
<dbReference type="CDD" id="cd02966">
    <property type="entry name" value="TlpA_like_family"/>
    <property type="match status" value="1"/>
</dbReference>
<dbReference type="PANTHER" id="PTHR42852">
    <property type="entry name" value="THIOL:DISULFIDE INTERCHANGE PROTEIN DSBE"/>
    <property type="match status" value="1"/>
</dbReference>
<evidence type="ECO:0000256" key="5">
    <source>
        <dbReference type="SAM" id="Coils"/>
    </source>
</evidence>
<dbReference type="PROSITE" id="PS51352">
    <property type="entry name" value="THIOREDOXIN_2"/>
    <property type="match status" value="1"/>
</dbReference>
<sequence>MKKLLFALPLLLLFACNQEPTVKIKGSIKKGEGITLYLDKLHTARVETIDSVKLDKNGEFSFKTKSSQPEFYLLRLSNGKLLTLLTSPDEEVEVNSISTHMNQAYIVSGSTGSAFVKDLNDKLKETKDSLAVIRKELQEKKADPNYSSISQNLLAKYIEVIQDQREFSANFIMKNATSLSSYLALYQKIDDNTYTLNENDDIKYAKVVASSMRALYPEHEYTKAVLANLETMQKSLDNLKIKNLIKEKGANYPNLSLKNTTGKEINLNSLHGKLIVLSFWASQDVNSRKQNITLKKIHAKYKNNGLEIYQVSVDQDAKLWKEAIEKDGLNWINVCDTENGSALAVRNFNVQQIPANYIISKQGDIVGKNLYGLALEEKVAQYIK</sequence>
<evidence type="ECO:0000313" key="8">
    <source>
        <dbReference type="Proteomes" id="UP000285794"/>
    </source>
</evidence>
<dbReference type="PANTHER" id="PTHR42852:SF6">
    <property type="entry name" value="THIOL:DISULFIDE INTERCHANGE PROTEIN DSBE"/>
    <property type="match status" value="1"/>
</dbReference>
<comment type="subcellular location">
    <subcellularLocation>
        <location evidence="1">Cell envelope</location>
    </subcellularLocation>
</comment>
<dbReference type="RefSeq" id="WP_125030170.1">
    <property type="nucleotide sequence ID" value="NZ_JAPXVP010000001.1"/>
</dbReference>
<keyword evidence="8" id="KW-1185">Reference proteome</keyword>
<accession>A0A425Y2X9</accession>
<dbReference type="InterPro" id="IPR036249">
    <property type="entry name" value="Thioredoxin-like_sf"/>
</dbReference>
<dbReference type="InterPro" id="IPR050553">
    <property type="entry name" value="Thioredoxin_ResA/DsbE_sf"/>
</dbReference>
<evidence type="ECO:0000256" key="3">
    <source>
        <dbReference type="ARBA" id="ARBA00023157"/>
    </source>
</evidence>
<dbReference type="InterPro" id="IPR000866">
    <property type="entry name" value="AhpC/TSA"/>
</dbReference>
<dbReference type="EMBL" id="QQWG01000005">
    <property type="protein sequence ID" value="RRG22543.1"/>
    <property type="molecule type" value="Genomic_DNA"/>
</dbReference>
<keyword evidence="3" id="KW-1015">Disulfide bond</keyword>
<dbReference type="GO" id="GO:0017004">
    <property type="term" value="P:cytochrome complex assembly"/>
    <property type="evidence" value="ECO:0007669"/>
    <property type="project" value="UniProtKB-KW"/>
</dbReference>